<sequence>MGSIVTLDEIINKLTQFGFSKTDAMVYIAFLKLGKCSGYKIAKEIGLSRSSVYSSIDSLFAHQYIHLSDSQTKEYTAKPPNQLFEELEKQTLENCALLKKELHKLFSEEESKEFIFNLTGYDAWLKKAKDSFAMAQNEIYLNTDFNLDIFKTEIEEALNRGVRIIIFSFHKLMNIHPAIESYSRLNEEETLFPSRRFMMVVDMKNSIIFSNSNNHCQGVYTNNELMLKIAAEHIHSDIYLSKYQHLSQKDITDNILIKTLHERVNNLSIYEKK</sequence>
<evidence type="ECO:0000259" key="1">
    <source>
        <dbReference type="Pfam" id="PF01978"/>
    </source>
</evidence>
<organism evidence="3 4">
    <name type="scientific">Thorsellia kenyensis</name>
    <dbReference type="NCBI Taxonomy" id="1549888"/>
    <lineage>
        <taxon>Bacteria</taxon>
        <taxon>Pseudomonadati</taxon>
        <taxon>Pseudomonadota</taxon>
        <taxon>Gammaproteobacteria</taxon>
        <taxon>Enterobacterales</taxon>
        <taxon>Thorselliaceae</taxon>
        <taxon>Thorsellia</taxon>
    </lineage>
</organism>
<dbReference type="PANTHER" id="PTHR34293">
    <property type="entry name" value="HTH-TYPE TRANSCRIPTIONAL REGULATOR TRMBL2"/>
    <property type="match status" value="1"/>
</dbReference>
<reference evidence="3 4" key="1">
    <citation type="submission" date="2024-09" db="EMBL/GenBank/DDBJ databases">
        <authorList>
            <person name="Sun Q."/>
            <person name="Mori K."/>
        </authorList>
    </citation>
    <scope>NUCLEOTIDE SEQUENCE [LARGE SCALE GENOMIC DNA]</scope>
    <source>
        <strain evidence="3 4">CCM 8545</strain>
    </source>
</reference>
<name>A0ABV6CD58_9GAMM</name>
<dbReference type="InterPro" id="IPR002831">
    <property type="entry name" value="Tscrpt_reg_TrmB_N"/>
</dbReference>
<dbReference type="Gene3D" id="1.10.10.10">
    <property type="entry name" value="Winged helix-like DNA-binding domain superfamily/Winged helix DNA-binding domain"/>
    <property type="match status" value="1"/>
</dbReference>
<dbReference type="InterPro" id="IPR051797">
    <property type="entry name" value="TrmB-like"/>
</dbReference>
<dbReference type="SUPFAM" id="SSF46785">
    <property type="entry name" value="Winged helix' DNA-binding domain"/>
    <property type="match status" value="1"/>
</dbReference>
<dbReference type="InterPro" id="IPR036388">
    <property type="entry name" value="WH-like_DNA-bd_sf"/>
</dbReference>
<dbReference type="InterPro" id="IPR036390">
    <property type="entry name" value="WH_DNA-bd_sf"/>
</dbReference>
<accession>A0ABV6CD58</accession>
<comment type="caution">
    <text evidence="3">The sequence shown here is derived from an EMBL/GenBank/DDBJ whole genome shotgun (WGS) entry which is preliminary data.</text>
</comment>
<dbReference type="CDD" id="cd09124">
    <property type="entry name" value="PLDc_like_TrmB_middle"/>
    <property type="match status" value="1"/>
</dbReference>
<dbReference type="PANTHER" id="PTHR34293:SF1">
    <property type="entry name" value="HTH-TYPE TRANSCRIPTIONAL REGULATOR TRMBL2"/>
    <property type="match status" value="1"/>
</dbReference>
<proteinExistence type="predicted"/>
<dbReference type="Proteomes" id="UP001589758">
    <property type="component" value="Unassembled WGS sequence"/>
</dbReference>
<dbReference type="EMBL" id="JBHLXE010000110">
    <property type="protein sequence ID" value="MFC0180919.1"/>
    <property type="molecule type" value="Genomic_DNA"/>
</dbReference>
<gene>
    <name evidence="3" type="ORF">ACFFIT_12640</name>
</gene>
<feature type="domain" description="Transcription regulator TrmB N-terminal" evidence="1">
    <location>
        <begin position="14"/>
        <end position="81"/>
    </location>
</feature>
<keyword evidence="4" id="KW-1185">Reference proteome</keyword>
<evidence type="ECO:0000259" key="2">
    <source>
        <dbReference type="Pfam" id="PF11495"/>
    </source>
</evidence>
<evidence type="ECO:0000313" key="3">
    <source>
        <dbReference type="EMBL" id="MFC0180919.1"/>
    </source>
</evidence>
<feature type="domain" description="Transcription regulator TrmB C-terminal" evidence="2">
    <location>
        <begin position="118"/>
        <end position="223"/>
    </location>
</feature>
<evidence type="ECO:0000313" key="4">
    <source>
        <dbReference type="Proteomes" id="UP001589758"/>
    </source>
</evidence>
<dbReference type="RefSeq" id="WP_385878200.1">
    <property type="nucleotide sequence ID" value="NZ_JBHLXE010000110.1"/>
</dbReference>
<dbReference type="InterPro" id="IPR021586">
    <property type="entry name" value="Tscrpt_reg_TrmB_C"/>
</dbReference>
<dbReference type="Pfam" id="PF01978">
    <property type="entry name" value="TrmB"/>
    <property type="match status" value="1"/>
</dbReference>
<protein>
    <submittedName>
        <fullName evidence="3">TrmB family transcriptional regulator</fullName>
    </submittedName>
</protein>
<dbReference type="Pfam" id="PF11495">
    <property type="entry name" value="Regulator_TrmB"/>
    <property type="match status" value="1"/>
</dbReference>